<proteinExistence type="predicted"/>
<feature type="region of interest" description="Disordered" evidence="1">
    <location>
        <begin position="1"/>
        <end position="29"/>
    </location>
</feature>
<evidence type="ECO:0000313" key="3">
    <source>
        <dbReference type="Proteomes" id="UP000030747"/>
    </source>
</evidence>
<dbReference type="VEuPathDB" id="ToxoDB:ETH2_1100300"/>
<accession>U6L0L0</accession>
<keyword evidence="3" id="KW-1185">Reference proteome</keyword>
<dbReference type="GeneID" id="25249694"/>
<evidence type="ECO:0000256" key="1">
    <source>
        <dbReference type="SAM" id="MobiDB-lite"/>
    </source>
</evidence>
<dbReference type="VEuPathDB" id="ToxoDB:ETH_00002395"/>
<gene>
    <name evidence="2" type="ORF">ETH_00002395</name>
</gene>
<name>U6L0L0_EIMTE</name>
<sequence>MRRSPGRGAAGLAHWTSGPRVGAPGQRGGAATGTADAAAAVAAVKVNSVQSAVRKKNSTCTDSCCHSTWAKKLFSAPPNPSGGCRQCWCCFWRLCMFYSEVPAGLLLGHRVLLSVQVRRFKNFQVSAEPLMKFYEEYKSLLVFQIACTSLKEAARAEALFQHPLERGCRQKLQAQPMGLPAGHWALKRGHPLFSVFLGHAA</sequence>
<reference evidence="2" key="2">
    <citation type="submission" date="2013-10" db="EMBL/GenBank/DDBJ databases">
        <authorList>
            <person name="Aslett M."/>
        </authorList>
    </citation>
    <scope>NUCLEOTIDE SEQUENCE [LARGE SCALE GENOMIC DNA]</scope>
    <source>
        <strain evidence="2">Houghton</strain>
    </source>
</reference>
<protein>
    <submittedName>
        <fullName evidence="2">Uncharacterized protein</fullName>
    </submittedName>
</protein>
<dbReference type="Proteomes" id="UP000030747">
    <property type="component" value="Unassembled WGS sequence"/>
</dbReference>
<dbReference type="AlphaFoldDB" id="U6L0L0"/>
<dbReference type="EMBL" id="HG675734">
    <property type="protein sequence ID" value="CDJ42733.1"/>
    <property type="molecule type" value="Genomic_DNA"/>
</dbReference>
<dbReference type="RefSeq" id="XP_013233483.1">
    <property type="nucleotide sequence ID" value="XM_013378029.1"/>
</dbReference>
<evidence type="ECO:0000313" key="2">
    <source>
        <dbReference type="EMBL" id="CDJ42733.1"/>
    </source>
</evidence>
<organism evidence="2 3">
    <name type="scientific">Eimeria tenella</name>
    <name type="common">Coccidian parasite</name>
    <dbReference type="NCBI Taxonomy" id="5802"/>
    <lineage>
        <taxon>Eukaryota</taxon>
        <taxon>Sar</taxon>
        <taxon>Alveolata</taxon>
        <taxon>Apicomplexa</taxon>
        <taxon>Conoidasida</taxon>
        <taxon>Coccidia</taxon>
        <taxon>Eucoccidiorida</taxon>
        <taxon>Eimeriorina</taxon>
        <taxon>Eimeriidae</taxon>
        <taxon>Eimeria</taxon>
    </lineage>
</organism>
<reference evidence="2" key="1">
    <citation type="submission" date="2013-10" db="EMBL/GenBank/DDBJ databases">
        <title>Genomic analysis of the causative agents of coccidiosis in chickens.</title>
        <authorList>
            <person name="Reid A.J."/>
            <person name="Blake D."/>
            <person name="Billington K."/>
            <person name="Browne H."/>
            <person name="Dunn M."/>
            <person name="Hung S."/>
            <person name="Kawahara F."/>
            <person name="Miranda-Saavedra D."/>
            <person name="Mourier T."/>
            <person name="Nagra H."/>
            <person name="Otto T.D."/>
            <person name="Rawlings N."/>
            <person name="Sanchez A."/>
            <person name="Sanders M."/>
            <person name="Subramaniam C."/>
            <person name="Tay Y."/>
            <person name="Dear P."/>
            <person name="Doerig C."/>
            <person name="Gruber A."/>
            <person name="Parkinson J."/>
            <person name="Shirley M."/>
            <person name="Wan K.L."/>
            <person name="Berriman M."/>
            <person name="Tomley F."/>
            <person name="Pain A."/>
        </authorList>
    </citation>
    <scope>NUCLEOTIDE SEQUENCE [LARGE SCALE GENOMIC DNA]</scope>
    <source>
        <strain evidence="2">Houghton</strain>
    </source>
</reference>